<dbReference type="AlphaFoldDB" id="A0A165XPJ6"/>
<reference evidence="1" key="1">
    <citation type="journal article" date="2016" name="Nat. Genet.">
        <title>A high-quality carrot genome assembly provides new insights into carotenoid accumulation and asterid genome evolution.</title>
        <authorList>
            <person name="Iorizzo M."/>
            <person name="Ellison S."/>
            <person name="Senalik D."/>
            <person name="Zeng P."/>
            <person name="Satapoomin P."/>
            <person name="Huang J."/>
            <person name="Bowman M."/>
            <person name="Iovene M."/>
            <person name="Sanseverino W."/>
            <person name="Cavagnaro P."/>
            <person name="Yildiz M."/>
            <person name="Macko-Podgorni A."/>
            <person name="Moranska E."/>
            <person name="Grzebelus E."/>
            <person name="Grzebelus D."/>
            <person name="Ashrafi H."/>
            <person name="Zheng Z."/>
            <person name="Cheng S."/>
            <person name="Spooner D."/>
            <person name="Van Deynze A."/>
            <person name="Simon P."/>
        </authorList>
    </citation>
    <scope>NUCLEOTIDE SEQUENCE [LARGE SCALE GENOMIC DNA]</scope>
    <source>
        <tissue evidence="1">Leaf</tissue>
    </source>
</reference>
<evidence type="ECO:0000313" key="1">
    <source>
        <dbReference type="EMBL" id="KZM98384.1"/>
    </source>
</evidence>
<proteinExistence type="predicted"/>
<dbReference type="EMBL" id="LNRQ01000004">
    <property type="protein sequence ID" value="KZM98384.1"/>
    <property type="molecule type" value="Genomic_DNA"/>
</dbReference>
<comment type="caution">
    <text evidence="1">The sequence shown here is derived from an EMBL/GenBank/DDBJ whole genome shotgun (WGS) entry which is preliminary data.</text>
</comment>
<dbReference type="Gramene" id="KZM98384">
    <property type="protein sequence ID" value="KZM98384"/>
    <property type="gene ID" value="DCAR_014254"/>
</dbReference>
<organism evidence="1">
    <name type="scientific">Daucus carota subsp. sativus</name>
    <name type="common">Carrot</name>
    <dbReference type="NCBI Taxonomy" id="79200"/>
    <lineage>
        <taxon>Eukaryota</taxon>
        <taxon>Viridiplantae</taxon>
        <taxon>Streptophyta</taxon>
        <taxon>Embryophyta</taxon>
        <taxon>Tracheophyta</taxon>
        <taxon>Spermatophyta</taxon>
        <taxon>Magnoliopsida</taxon>
        <taxon>eudicotyledons</taxon>
        <taxon>Gunneridae</taxon>
        <taxon>Pentapetalae</taxon>
        <taxon>asterids</taxon>
        <taxon>campanulids</taxon>
        <taxon>Apiales</taxon>
        <taxon>Apiaceae</taxon>
        <taxon>Apioideae</taxon>
        <taxon>Scandiceae</taxon>
        <taxon>Daucinae</taxon>
        <taxon>Daucus</taxon>
        <taxon>Daucus sect. Daucus</taxon>
    </lineage>
</organism>
<name>A0A165XPJ6_DAUCS</name>
<gene>
    <name evidence="1" type="ORF">DCAR_014254</name>
</gene>
<protein>
    <submittedName>
        <fullName evidence="1">Uncharacterized protein</fullName>
    </submittedName>
</protein>
<sequence>MAAWDLVGLILVLHHVLMVAANMEDLGWMLINVMFVA</sequence>
<accession>A0A165XPJ6</accession>